<evidence type="ECO:0000256" key="4">
    <source>
        <dbReference type="ARBA" id="ARBA00022964"/>
    </source>
</evidence>
<reference evidence="8 9" key="1">
    <citation type="journal article" date="2011" name="Int. J. Syst. Evol. Microbiol.">
        <title>Description of Undibacterium oligocarboniphilum sp. nov., isolated from purified water, and Undibacterium pigrum strain CCUG 49012 as the type strain of Undibacterium parvum sp. nov., and emended descriptions of the genus Undibacterium and the species Undibacterium pigrum.</title>
        <authorList>
            <person name="Eder W."/>
            <person name="Wanner G."/>
            <person name="Ludwig W."/>
            <person name="Busse H.J."/>
            <person name="Ziemke-Kageler F."/>
            <person name="Lang E."/>
        </authorList>
    </citation>
    <scope>NUCLEOTIDE SEQUENCE [LARGE SCALE GENOMIC DNA]</scope>
    <source>
        <strain evidence="8 9">DSM 23061</strain>
    </source>
</reference>
<keyword evidence="6" id="KW-0408">Iron</keyword>
<name>A0A3Q9BN02_9BURK</name>
<dbReference type="PANTHER" id="PTHR12907:SF26">
    <property type="entry name" value="HIF PROLYL HYDROXYLASE, ISOFORM C"/>
    <property type="match status" value="1"/>
</dbReference>
<dbReference type="Proteomes" id="UP000275663">
    <property type="component" value="Chromosome"/>
</dbReference>
<dbReference type="GO" id="GO:0071456">
    <property type="term" value="P:cellular response to hypoxia"/>
    <property type="evidence" value="ECO:0007669"/>
    <property type="project" value="TreeGrafter"/>
</dbReference>
<dbReference type="PROSITE" id="PS51471">
    <property type="entry name" value="FE2OG_OXY"/>
    <property type="match status" value="1"/>
</dbReference>
<feature type="domain" description="Fe2OG dioxygenase" evidence="7">
    <location>
        <begin position="108"/>
        <end position="210"/>
    </location>
</feature>
<proteinExistence type="predicted"/>
<sequence>MANSFALPASTDYFGDALQLDMLTNLSTHGWSQHSLFLPETLRLALATECADLAASGALKSAGVGRTAVLTVQPAIRGDQILWLNPGQSQACDAYLAIMESLRLLLNQHFYLGLEEYESHFAFYAPGSAYLRHLDRFRDDDSRTVSVVIYLNQDWLSDQGGALRLHPQGLASLDVSPIGATMVLFLSAEMLHEVMPASRDRLSLTGWFRRRA</sequence>
<evidence type="ECO:0000256" key="1">
    <source>
        <dbReference type="ARBA" id="ARBA00001961"/>
    </source>
</evidence>
<dbReference type="GO" id="GO:0031418">
    <property type="term" value="F:L-ascorbic acid binding"/>
    <property type="evidence" value="ECO:0007669"/>
    <property type="project" value="UniProtKB-KW"/>
</dbReference>
<evidence type="ECO:0000259" key="7">
    <source>
        <dbReference type="PROSITE" id="PS51471"/>
    </source>
</evidence>
<evidence type="ECO:0000313" key="9">
    <source>
        <dbReference type="Proteomes" id="UP000275663"/>
    </source>
</evidence>
<evidence type="ECO:0000256" key="6">
    <source>
        <dbReference type="ARBA" id="ARBA00023004"/>
    </source>
</evidence>
<gene>
    <name evidence="8" type="ORF">EJN92_00915</name>
</gene>
<accession>A0A3Q9BN02</accession>
<dbReference type="Gene3D" id="2.60.120.620">
    <property type="entry name" value="q2cbj1_9rhob like domain"/>
    <property type="match status" value="1"/>
</dbReference>
<keyword evidence="3" id="KW-0847">Vitamin C</keyword>
<dbReference type="InterPro" id="IPR051559">
    <property type="entry name" value="HIF_prolyl_hydroxylases"/>
</dbReference>
<dbReference type="InterPro" id="IPR006620">
    <property type="entry name" value="Pro_4_hyd_alph"/>
</dbReference>
<dbReference type="GO" id="GO:0031543">
    <property type="term" value="F:peptidyl-proline dioxygenase activity"/>
    <property type="evidence" value="ECO:0007669"/>
    <property type="project" value="TreeGrafter"/>
</dbReference>
<dbReference type="SMART" id="SM00702">
    <property type="entry name" value="P4Hc"/>
    <property type="match status" value="1"/>
</dbReference>
<protein>
    <submittedName>
        <fullName evidence="8">2OG-Fe(II) oxygenase</fullName>
    </submittedName>
</protein>
<evidence type="ECO:0000256" key="3">
    <source>
        <dbReference type="ARBA" id="ARBA00022896"/>
    </source>
</evidence>
<keyword evidence="4" id="KW-0223">Dioxygenase</keyword>
<evidence type="ECO:0000256" key="2">
    <source>
        <dbReference type="ARBA" id="ARBA00022723"/>
    </source>
</evidence>
<dbReference type="PANTHER" id="PTHR12907">
    <property type="entry name" value="EGL NINE HOMOLOG-RELATED"/>
    <property type="match status" value="1"/>
</dbReference>
<evidence type="ECO:0000256" key="5">
    <source>
        <dbReference type="ARBA" id="ARBA00023002"/>
    </source>
</evidence>
<keyword evidence="5" id="KW-0560">Oxidoreductase</keyword>
<dbReference type="OrthoDB" id="9783171at2"/>
<comment type="cofactor">
    <cofactor evidence="1">
        <name>L-ascorbate</name>
        <dbReference type="ChEBI" id="CHEBI:38290"/>
    </cofactor>
</comment>
<dbReference type="InterPro" id="IPR005123">
    <property type="entry name" value="Oxoglu/Fe-dep_dioxygenase_dom"/>
</dbReference>
<dbReference type="KEGG" id="upv:EJN92_00915"/>
<dbReference type="GO" id="GO:0008198">
    <property type="term" value="F:ferrous iron binding"/>
    <property type="evidence" value="ECO:0007669"/>
    <property type="project" value="TreeGrafter"/>
</dbReference>
<dbReference type="EMBL" id="CP034464">
    <property type="protein sequence ID" value="AZP10715.1"/>
    <property type="molecule type" value="Genomic_DNA"/>
</dbReference>
<organism evidence="8 9">
    <name type="scientific">Undibacterium parvum</name>
    <dbReference type="NCBI Taxonomy" id="401471"/>
    <lineage>
        <taxon>Bacteria</taxon>
        <taxon>Pseudomonadati</taxon>
        <taxon>Pseudomonadota</taxon>
        <taxon>Betaproteobacteria</taxon>
        <taxon>Burkholderiales</taxon>
        <taxon>Oxalobacteraceae</taxon>
        <taxon>Undibacterium</taxon>
    </lineage>
</organism>
<evidence type="ECO:0000313" key="8">
    <source>
        <dbReference type="EMBL" id="AZP10715.1"/>
    </source>
</evidence>
<dbReference type="AlphaFoldDB" id="A0A3Q9BN02"/>
<dbReference type="Pfam" id="PF13640">
    <property type="entry name" value="2OG-FeII_Oxy_3"/>
    <property type="match status" value="1"/>
</dbReference>
<dbReference type="RefSeq" id="WP_126126114.1">
    <property type="nucleotide sequence ID" value="NZ_CP034464.1"/>
</dbReference>
<keyword evidence="2" id="KW-0479">Metal-binding</keyword>
<keyword evidence="9" id="KW-1185">Reference proteome</keyword>
<dbReference type="InterPro" id="IPR044862">
    <property type="entry name" value="Pro_4_hyd_alph_FE2OG_OXY"/>
</dbReference>